<dbReference type="GO" id="GO:0047828">
    <property type="term" value="F:D-lyxose ketol-isomerase activity"/>
    <property type="evidence" value="ECO:0007669"/>
    <property type="project" value="UniProtKB-EC"/>
</dbReference>
<dbReference type="GO" id="GO:0046872">
    <property type="term" value="F:metal ion binding"/>
    <property type="evidence" value="ECO:0007669"/>
    <property type="project" value="UniProtKB-KW"/>
</dbReference>
<gene>
    <name evidence="9" type="ORF">HF882_13215</name>
</gene>
<keyword evidence="4 9" id="KW-0413">Isomerase</keyword>
<dbReference type="Proteomes" id="UP000576225">
    <property type="component" value="Unassembled WGS sequence"/>
</dbReference>
<dbReference type="Gene3D" id="2.60.120.10">
    <property type="entry name" value="Jelly Rolls"/>
    <property type="match status" value="1"/>
</dbReference>
<name>A0A848B3Y9_9BACT</name>
<sequence length="244" mass="27087">MTNDTGENIMLKRSTINQSIEIARRVFAAAGLHLPAFATWSVEEWDRCGREADEIRDCMLGWDVTDFGSGDFANIGRTLFTLRNGRHNDSRYPKTYAEKFILDPEGQRAPAHFHRSKREDIINRGNGLIVLELTASDPEGNPAGGTLQLAVDGVARTIRSGSRVALKPGESICLPPRTIHQFWGEGGDGMVIDGVKYGVSGEVSSVCDDRSDNVFIHGGNRFPELDEDEPRRYYLCQEYPAAQL</sequence>
<comment type="cofactor">
    <cofactor evidence="1">
        <name>Mn(2+)</name>
        <dbReference type="ChEBI" id="CHEBI:29035"/>
    </cofactor>
</comment>
<dbReference type="InterPro" id="IPR047581">
    <property type="entry name" value="EcSI_cupin"/>
</dbReference>
<evidence type="ECO:0000313" key="9">
    <source>
        <dbReference type="EMBL" id="NMD87546.1"/>
    </source>
</evidence>
<dbReference type="CDD" id="cd20309">
    <property type="entry name" value="cupin_EcSI"/>
    <property type="match status" value="1"/>
</dbReference>
<dbReference type="InterPro" id="IPR011051">
    <property type="entry name" value="RmlC_Cupin_sf"/>
</dbReference>
<dbReference type="InterPro" id="IPR010864">
    <property type="entry name" value="D-lyxose_isomer"/>
</dbReference>
<organism evidence="9 10">
    <name type="scientific">Victivallis vadensis</name>
    <dbReference type="NCBI Taxonomy" id="172901"/>
    <lineage>
        <taxon>Bacteria</taxon>
        <taxon>Pseudomonadati</taxon>
        <taxon>Lentisphaerota</taxon>
        <taxon>Lentisphaeria</taxon>
        <taxon>Victivallales</taxon>
        <taxon>Victivallaceae</taxon>
        <taxon>Victivallis</taxon>
    </lineage>
</organism>
<accession>A0A848B3Y9</accession>
<dbReference type="InterPro" id="IPR014710">
    <property type="entry name" value="RmlC-like_jellyroll"/>
</dbReference>
<comment type="similarity">
    <text evidence="7">Belongs to the D-lyxose ketol-isomerase family.</text>
</comment>
<evidence type="ECO:0000313" key="10">
    <source>
        <dbReference type="Proteomes" id="UP000576225"/>
    </source>
</evidence>
<dbReference type="EC" id="5.3.1.15" evidence="8"/>
<evidence type="ECO:0000256" key="8">
    <source>
        <dbReference type="ARBA" id="ARBA00044972"/>
    </source>
</evidence>
<evidence type="ECO:0000256" key="3">
    <source>
        <dbReference type="ARBA" id="ARBA00023211"/>
    </source>
</evidence>
<dbReference type="SUPFAM" id="SSF51182">
    <property type="entry name" value="RmlC-like cupins"/>
    <property type="match status" value="1"/>
</dbReference>
<comment type="catalytic activity">
    <reaction evidence="6">
        <text>D-lyxose = D-xylulose</text>
        <dbReference type="Rhea" id="RHEA:14201"/>
        <dbReference type="ChEBI" id="CHEBI:16789"/>
        <dbReference type="ChEBI" id="CHEBI:17140"/>
        <dbReference type="EC" id="5.3.1.15"/>
    </reaction>
</comment>
<reference evidence="9 10" key="1">
    <citation type="submission" date="2020-04" db="EMBL/GenBank/DDBJ databases">
        <authorList>
            <person name="Hitch T.C.A."/>
            <person name="Wylensek D."/>
            <person name="Clavel T."/>
        </authorList>
    </citation>
    <scope>NUCLEOTIDE SEQUENCE [LARGE SCALE GENOMIC DNA]</scope>
    <source>
        <strain evidence="9 10">COR2-253-APC-1A</strain>
    </source>
</reference>
<dbReference type="AlphaFoldDB" id="A0A848B3Y9"/>
<keyword evidence="2" id="KW-0479">Metal-binding</keyword>
<comment type="caution">
    <text evidence="9">The sequence shown here is derived from an EMBL/GenBank/DDBJ whole genome shotgun (WGS) entry which is preliminary data.</text>
</comment>
<dbReference type="Pfam" id="PF07385">
    <property type="entry name" value="Lyx_isomer"/>
    <property type="match status" value="1"/>
</dbReference>
<keyword evidence="5" id="KW-0119">Carbohydrate metabolism</keyword>
<evidence type="ECO:0000256" key="2">
    <source>
        <dbReference type="ARBA" id="ARBA00022723"/>
    </source>
</evidence>
<dbReference type="EMBL" id="JABAEW010000026">
    <property type="protein sequence ID" value="NMD87546.1"/>
    <property type="molecule type" value="Genomic_DNA"/>
</dbReference>
<evidence type="ECO:0000256" key="6">
    <source>
        <dbReference type="ARBA" id="ARBA00044907"/>
    </source>
</evidence>
<evidence type="ECO:0000256" key="4">
    <source>
        <dbReference type="ARBA" id="ARBA00023235"/>
    </source>
</evidence>
<proteinExistence type="inferred from homology"/>
<keyword evidence="3" id="KW-0464">Manganese</keyword>
<evidence type="ECO:0000256" key="7">
    <source>
        <dbReference type="ARBA" id="ARBA00044951"/>
    </source>
</evidence>
<evidence type="ECO:0000256" key="5">
    <source>
        <dbReference type="ARBA" id="ARBA00023277"/>
    </source>
</evidence>
<evidence type="ECO:0000256" key="1">
    <source>
        <dbReference type="ARBA" id="ARBA00001936"/>
    </source>
</evidence>
<protein>
    <recommendedName>
        <fullName evidence="8">D-lyxose ketol-isomerase</fullName>
        <ecNumber evidence="8">5.3.1.15</ecNumber>
    </recommendedName>
</protein>